<name>A0ACC1DD75_9NEOP</name>
<accession>A0ACC1DD75</accession>
<dbReference type="EMBL" id="CM034390">
    <property type="protein sequence ID" value="KAJ0181558.1"/>
    <property type="molecule type" value="Genomic_DNA"/>
</dbReference>
<sequence>MNTHSKILEEQKQKSKSLGSLHKDGREENNDVFDRKSHKARNRTISDSSIEIYVLNESDSDVEDRKDSGIDDRSNFEDDSLLMLEQKIDRLSDLFLEQCRLLSELKQEIRNSKSTIHETGLTHQKILADLLKTNIAQTVDEDNKFANSRAKMFLKAIQSKHDNSIDSNIREAVTSFLQSEELKQKMVNATAESVKQVIDGCISEDISSLYLPVLEQSHQRLVKNISRIVGEAFNDLEKNSVTMLDSVNKTSKNLRRALERHQNVLKATSDPDKNTINALQYAVEELLHDELKQWRRKVLDVLTMHLQEENNSETGSPRSPSVNTSIVSTQQSESPELSILDQLMLSAEITNQILNGDVNGAFEKALQASDLVLVMAACMAAEPSRIFNPCALNQPVLLSLIQQLATDISHDTVIKCRYLEEAIINLNTANPQTRAFLPLVVGEVRKHLARFLLAYPHHTAHRRITLILMAADNLLK</sequence>
<comment type="caution">
    <text evidence="1">The sequence shown here is derived from an EMBL/GenBank/DDBJ whole genome shotgun (WGS) entry which is preliminary data.</text>
</comment>
<gene>
    <name evidence="1" type="ORF">K1T71_002280</name>
</gene>
<dbReference type="Proteomes" id="UP000824533">
    <property type="component" value="Linkage Group LG04"/>
</dbReference>
<proteinExistence type="predicted"/>
<organism evidence="1 2">
    <name type="scientific">Dendrolimus kikuchii</name>
    <dbReference type="NCBI Taxonomy" id="765133"/>
    <lineage>
        <taxon>Eukaryota</taxon>
        <taxon>Metazoa</taxon>
        <taxon>Ecdysozoa</taxon>
        <taxon>Arthropoda</taxon>
        <taxon>Hexapoda</taxon>
        <taxon>Insecta</taxon>
        <taxon>Pterygota</taxon>
        <taxon>Neoptera</taxon>
        <taxon>Endopterygota</taxon>
        <taxon>Lepidoptera</taxon>
        <taxon>Glossata</taxon>
        <taxon>Ditrysia</taxon>
        <taxon>Bombycoidea</taxon>
        <taxon>Lasiocampidae</taxon>
        <taxon>Dendrolimus</taxon>
    </lineage>
</organism>
<reference evidence="1 2" key="1">
    <citation type="journal article" date="2021" name="Front. Genet.">
        <title>Chromosome-Level Genome Assembly Reveals Significant Gene Expansion in the Toll and IMD Signaling Pathways of Dendrolimus kikuchii.</title>
        <authorList>
            <person name="Zhou J."/>
            <person name="Wu P."/>
            <person name="Xiong Z."/>
            <person name="Liu N."/>
            <person name="Zhao N."/>
            <person name="Ji M."/>
            <person name="Qiu Y."/>
            <person name="Yang B."/>
        </authorList>
    </citation>
    <scope>NUCLEOTIDE SEQUENCE [LARGE SCALE GENOMIC DNA]</scope>
    <source>
        <strain evidence="1">Ann1</strain>
    </source>
</reference>
<evidence type="ECO:0000313" key="1">
    <source>
        <dbReference type="EMBL" id="KAJ0181558.1"/>
    </source>
</evidence>
<keyword evidence="2" id="KW-1185">Reference proteome</keyword>
<evidence type="ECO:0000313" key="2">
    <source>
        <dbReference type="Proteomes" id="UP000824533"/>
    </source>
</evidence>
<protein>
    <submittedName>
        <fullName evidence="1">Uncharacterized protein</fullName>
    </submittedName>
</protein>